<dbReference type="EMBL" id="JXYS01000091">
    <property type="protein sequence ID" value="KJF16251.1"/>
    <property type="molecule type" value="Genomic_DNA"/>
</dbReference>
<feature type="region of interest" description="Disordered" evidence="1">
    <location>
        <begin position="1"/>
        <end position="23"/>
    </location>
</feature>
<reference evidence="2 3" key="1">
    <citation type="submission" date="2015-01" db="EMBL/GenBank/DDBJ databases">
        <title>Draft genome of the acidophilic iron oxidizer Acidithrix ferrooxidans strain Py-F3.</title>
        <authorList>
            <person name="Poehlein A."/>
            <person name="Eisen S."/>
            <person name="Schloemann M."/>
            <person name="Johnson B.D."/>
            <person name="Daniel R."/>
            <person name="Muehling M."/>
        </authorList>
    </citation>
    <scope>NUCLEOTIDE SEQUENCE [LARGE SCALE GENOMIC DNA]</scope>
    <source>
        <strain evidence="2 3">Py-F3</strain>
    </source>
</reference>
<evidence type="ECO:0000313" key="2">
    <source>
        <dbReference type="EMBL" id="KJF16251.1"/>
    </source>
</evidence>
<evidence type="ECO:0000256" key="1">
    <source>
        <dbReference type="SAM" id="MobiDB-lite"/>
    </source>
</evidence>
<accession>A0A0D8HGP6</accession>
<protein>
    <submittedName>
        <fullName evidence="2">Uncharacterized protein</fullName>
    </submittedName>
</protein>
<gene>
    <name evidence="2" type="ORF">AXFE_28910</name>
</gene>
<dbReference type="Proteomes" id="UP000032360">
    <property type="component" value="Unassembled WGS sequence"/>
</dbReference>
<sequence length="77" mass="8446">MESFGGCAPKRFGAQPPKRFGAAVPGRTVKMNSMIGPRSGMRPIRAVYPERSISWSLRIAIEKLGIIDATTKSCRDH</sequence>
<dbReference type="STRING" id="1280514.AXFE_28910"/>
<keyword evidence="3" id="KW-1185">Reference proteome</keyword>
<evidence type="ECO:0000313" key="3">
    <source>
        <dbReference type="Proteomes" id="UP000032360"/>
    </source>
</evidence>
<proteinExistence type="predicted"/>
<dbReference type="AlphaFoldDB" id="A0A0D8HGP6"/>
<name>A0A0D8HGP6_9ACTN</name>
<comment type="caution">
    <text evidence="2">The sequence shown here is derived from an EMBL/GenBank/DDBJ whole genome shotgun (WGS) entry which is preliminary data.</text>
</comment>
<organism evidence="2 3">
    <name type="scientific">Acidithrix ferrooxidans</name>
    <dbReference type="NCBI Taxonomy" id="1280514"/>
    <lineage>
        <taxon>Bacteria</taxon>
        <taxon>Bacillati</taxon>
        <taxon>Actinomycetota</taxon>
        <taxon>Acidimicrobiia</taxon>
        <taxon>Acidimicrobiales</taxon>
        <taxon>Acidimicrobiaceae</taxon>
        <taxon>Acidithrix</taxon>
    </lineage>
</organism>